<name>A0A1X6YZJ2_9RHOB</name>
<dbReference type="CDD" id="cd00580">
    <property type="entry name" value="CHMI"/>
    <property type="match status" value="1"/>
</dbReference>
<dbReference type="GO" id="GO:0008704">
    <property type="term" value="F:5-carboxymethyl-2-hydroxymuconate delta-isomerase activity"/>
    <property type="evidence" value="ECO:0007669"/>
    <property type="project" value="UniProtKB-EC"/>
</dbReference>
<dbReference type="AlphaFoldDB" id="A0A1X6YZJ2"/>
<gene>
    <name evidence="1" type="primary">hpcD</name>
    <name evidence="1" type="ORF">RUM8411_01561</name>
</gene>
<dbReference type="InterPro" id="IPR004220">
    <property type="entry name" value="5-COMe_2-OHmuconate_Isoase"/>
</dbReference>
<dbReference type="RefSeq" id="WP_085822112.1">
    <property type="nucleotide sequence ID" value="NZ_FWFP01000004.1"/>
</dbReference>
<organism evidence="1 2">
    <name type="scientific">Ruegeria meonggei</name>
    <dbReference type="NCBI Taxonomy" id="1446476"/>
    <lineage>
        <taxon>Bacteria</taxon>
        <taxon>Pseudomonadati</taxon>
        <taxon>Pseudomonadota</taxon>
        <taxon>Alphaproteobacteria</taxon>
        <taxon>Rhodobacterales</taxon>
        <taxon>Roseobacteraceae</taxon>
        <taxon>Ruegeria</taxon>
    </lineage>
</organism>
<dbReference type="InterPro" id="IPR014347">
    <property type="entry name" value="Tautomerase/MIF_sf"/>
</dbReference>
<dbReference type="PANTHER" id="PTHR37950:SF1">
    <property type="entry name" value="4-HYDROXYPHENYLACETATE CATABOLISM PROTEIN"/>
    <property type="match status" value="1"/>
</dbReference>
<reference evidence="2" key="1">
    <citation type="submission" date="2017-03" db="EMBL/GenBank/DDBJ databases">
        <authorList>
            <person name="Rodrigo-Torres L."/>
            <person name="Arahal R.D."/>
            <person name="Lucena T."/>
        </authorList>
    </citation>
    <scope>NUCLEOTIDE SEQUENCE [LARGE SCALE GENOMIC DNA]</scope>
    <source>
        <strain evidence="2">CECT 8411</strain>
    </source>
</reference>
<sequence>MPHFHVEYSGNLEDRVDMGGLCACIRATAAGIDTFPLPGIRVRATRVDHYAIADGNPKHGFVDISIRLRAGRSKDVKQDATRKIFEAVKAYLEPAFAQNSIALSLEMRDIDPELSPKTGTIRDHLAATKQES</sequence>
<dbReference type="OrthoDB" id="9814215at2"/>
<dbReference type="Pfam" id="PF02962">
    <property type="entry name" value="CHMI"/>
    <property type="match status" value="1"/>
</dbReference>
<accession>A0A1X6YZJ2</accession>
<dbReference type="SUPFAM" id="SSF55331">
    <property type="entry name" value="Tautomerase/MIF"/>
    <property type="match status" value="1"/>
</dbReference>
<dbReference type="EC" id="5.3.3.10" evidence="1"/>
<keyword evidence="1" id="KW-0413">Isomerase</keyword>
<dbReference type="Proteomes" id="UP000193778">
    <property type="component" value="Unassembled WGS sequence"/>
</dbReference>
<protein>
    <submittedName>
        <fullName evidence="1">5-carboxymethyl-2-hydroxymuconate Delta-isomerase</fullName>
        <ecNumber evidence="1">5.3.3.10</ecNumber>
    </submittedName>
</protein>
<dbReference type="PANTHER" id="PTHR37950">
    <property type="entry name" value="4-HYDROXYPHENYLACETATE CATABOLISM PROTEIN"/>
    <property type="match status" value="1"/>
</dbReference>
<evidence type="ECO:0000313" key="2">
    <source>
        <dbReference type="Proteomes" id="UP000193778"/>
    </source>
</evidence>
<dbReference type="Gene3D" id="3.30.429.10">
    <property type="entry name" value="Macrophage Migration Inhibitory Factor"/>
    <property type="match status" value="1"/>
</dbReference>
<proteinExistence type="predicted"/>
<dbReference type="EMBL" id="FWFP01000004">
    <property type="protein sequence ID" value="SLN36294.1"/>
    <property type="molecule type" value="Genomic_DNA"/>
</dbReference>
<evidence type="ECO:0000313" key="1">
    <source>
        <dbReference type="EMBL" id="SLN36294.1"/>
    </source>
</evidence>
<keyword evidence="2" id="KW-1185">Reference proteome</keyword>